<keyword evidence="4" id="KW-1185">Reference proteome</keyword>
<keyword evidence="2" id="KW-0472">Membrane</keyword>
<evidence type="ECO:0000313" key="3">
    <source>
        <dbReference type="EMBL" id="KAL3636022.1"/>
    </source>
</evidence>
<proteinExistence type="predicted"/>
<evidence type="ECO:0000313" key="4">
    <source>
        <dbReference type="Proteomes" id="UP001632038"/>
    </source>
</evidence>
<sequence length="123" mass="13995">MGKKSPKTGGGGNSKKETPDDGEEFSGGLASVLKKNLIKGECNLAIVQLFVWGVFKMSTKRWTKVALTTIQVFLCFARLWFYYVKNHAKGMWIRIPDPYELAFFFIATFSLVYFASVVFEYEL</sequence>
<protein>
    <submittedName>
        <fullName evidence="3">Uncharacterized protein</fullName>
    </submittedName>
</protein>
<evidence type="ECO:0000256" key="2">
    <source>
        <dbReference type="SAM" id="Phobius"/>
    </source>
</evidence>
<feature type="transmembrane region" description="Helical" evidence="2">
    <location>
        <begin position="65"/>
        <end position="83"/>
    </location>
</feature>
<comment type="caution">
    <text evidence="3">The sequence shown here is derived from an EMBL/GenBank/DDBJ whole genome shotgun (WGS) entry which is preliminary data.</text>
</comment>
<accession>A0ABD3D2Q9</accession>
<name>A0ABD3D2Q9_9LAMI</name>
<feature type="region of interest" description="Disordered" evidence="1">
    <location>
        <begin position="1"/>
        <end position="25"/>
    </location>
</feature>
<evidence type="ECO:0000256" key="1">
    <source>
        <dbReference type="SAM" id="MobiDB-lite"/>
    </source>
</evidence>
<feature type="transmembrane region" description="Helical" evidence="2">
    <location>
        <begin position="103"/>
        <end position="121"/>
    </location>
</feature>
<dbReference type="Proteomes" id="UP001632038">
    <property type="component" value="Unassembled WGS sequence"/>
</dbReference>
<keyword evidence="2" id="KW-0812">Transmembrane</keyword>
<organism evidence="3 4">
    <name type="scientific">Castilleja foliolosa</name>
    <dbReference type="NCBI Taxonomy" id="1961234"/>
    <lineage>
        <taxon>Eukaryota</taxon>
        <taxon>Viridiplantae</taxon>
        <taxon>Streptophyta</taxon>
        <taxon>Embryophyta</taxon>
        <taxon>Tracheophyta</taxon>
        <taxon>Spermatophyta</taxon>
        <taxon>Magnoliopsida</taxon>
        <taxon>eudicotyledons</taxon>
        <taxon>Gunneridae</taxon>
        <taxon>Pentapetalae</taxon>
        <taxon>asterids</taxon>
        <taxon>lamiids</taxon>
        <taxon>Lamiales</taxon>
        <taxon>Orobanchaceae</taxon>
        <taxon>Pedicularideae</taxon>
        <taxon>Castillejinae</taxon>
        <taxon>Castilleja</taxon>
    </lineage>
</organism>
<gene>
    <name evidence="3" type="ORF">CASFOL_020569</name>
</gene>
<dbReference type="EMBL" id="JAVIJP010000027">
    <property type="protein sequence ID" value="KAL3636022.1"/>
    <property type="molecule type" value="Genomic_DNA"/>
</dbReference>
<reference evidence="4" key="1">
    <citation type="journal article" date="2024" name="IScience">
        <title>Strigolactones Initiate the Formation of Haustorium-like Structures in Castilleja.</title>
        <authorList>
            <person name="Buerger M."/>
            <person name="Peterson D."/>
            <person name="Chory J."/>
        </authorList>
    </citation>
    <scope>NUCLEOTIDE SEQUENCE [LARGE SCALE GENOMIC DNA]</scope>
</reference>
<dbReference type="AlphaFoldDB" id="A0ABD3D2Q9"/>
<keyword evidence="2" id="KW-1133">Transmembrane helix</keyword>